<keyword evidence="8" id="KW-0503">Monooxygenase</keyword>
<comment type="cofactor">
    <cofactor evidence="1 9">
        <name>heme</name>
        <dbReference type="ChEBI" id="CHEBI:30413"/>
    </cofactor>
</comment>
<evidence type="ECO:0000256" key="7">
    <source>
        <dbReference type="ARBA" id="ARBA00023004"/>
    </source>
</evidence>
<dbReference type="InterPro" id="IPR050121">
    <property type="entry name" value="Cytochrome_P450_monoxygenase"/>
</dbReference>
<comment type="similarity">
    <text evidence="3">Belongs to the cytochrome P450 family.</text>
</comment>
<evidence type="ECO:0000256" key="1">
    <source>
        <dbReference type="ARBA" id="ARBA00001971"/>
    </source>
</evidence>
<evidence type="ECO:0000313" key="10">
    <source>
        <dbReference type="EMBL" id="KIJ33556.1"/>
    </source>
</evidence>
<dbReference type="InterPro" id="IPR001128">
    <property type="entry name" value="Cyt_P450"/>
</dbReference>
<dbReference type="InterPro" id="IPR002403">
    <property type="entry name" value="Cyt_P450_E_grp-IV"/>
</dbReference>
<dbReference type="Pfam" id="PF00067">
    <property type="entry name" value="p450"/>
    <property type="match status" value="1"/>
</dbReference>
<keyword evidence="4 9" id="KW-0349">Heme</keyword>
<dbReference type="GO" id="GO:0005506">
    <property type="term" value="F:iron ion binding"/>
    <property type="evidence" value="ECO:0007669"/>
    <property type="project" value="InterPro"/>
</dbReference>
<name>A0A0C9V8C1_SPHS4</name>
<keyword evidence="11" id="KW-1185">Reference proteome</keyword>
<evidence type="ECO:0000256" key="3">
    <source>
        <dbReference type="ARBA" id="ARBA00010617"/>
    </source>
</evidence>
<evidence type="ECO:0008006" key="12">
    <source>
        <dbReference type="Google" id="ProtNLM"/>
    </source>
</evidence>
<dbReference type="PANTHER" id="PTHR24305:SF166">
    <property type="entry name" value="CYTOCHROME P450 12A4, MITOCHONDRIAL-RELATED"/>
    <property type="match status" value="1"/>
</dbReference>
<dbReference type="AlphaFoldDB" id="A0A0C9V8C1"/>
<dbReference type="Gene3D" id="1.10.630.10">
    <property type="entry name" value="Cytochrome P450"/>
    <property type="match status" value="1"/>
</dbReference>
<dbReference type="SUPFAM" id="SSF48264">
    <property type="entry name" value="Cytochrome P450"/>
    <property type="match status" value="1"/>
</dbReference>
<proteinExistence type="inferred from homology"/>
<keyword evidence="7 9" id="KW-0408">Iron</keyword>
<evidence type="ECO:0000256" key="5">
    <source>
        <dbReference type="ARBA" id="ARBA00022723"/>
    </source>
</evidence>
<protein>
    <recommendedName>
        <fullName evidence="12">Cytochrome P450</fullName>
    </recommendedName>
</protein>
<dbReference type="Proteomes" id="UP000054279">
    <property type="component" value="Unassembled WGS sequence"/>
</dbReference>
<dbReference type="InterPro" id="IPR036396">
    <property type="entry name" value="Cyt_P450_sf"/>
</dbReference>
<dbReference type="CDD" id="cd11069">
    <property type="entry name" value="CYP_FUM15-like"/>
    <property type="match status" value="1"/>
</dbReference>
<evidence type="ECO:0000256" key="4">
    <source>
        <dbReference type="ARBA" id="ARBA00022617"/>
    </source>
</evidence>
<organism evidence="10 11">
    <name type="scientific">Sphaerobolus stellatus (strain SS14)</name>
    <dbReference type="NCBI Taxonomy" id="990650"/>
    <lineage>
        <taxon>Eukaryota</taxon>
        <taxon>Fungi</taxon>
        <taxon>Dikarya</taxon>
        <taxon>Basidiomycota</taxon>
        <taxon>Agaricomycotina</taxon>
        <taxon>Agaricomycetes</taxon>
        <taxon>Phallomycetidae</taxon>
        <taxon>Geastrales</taxon>
        <taxon>Sphaerobolaceae</taxon>
        <taxon>Sphaerobolus</taxon>
    </lineage>
</organism>
<sequence>MDTLARLGFDSVRGTLINGFSVLALYGVWRAIYRVCLVPWLSPLRNIPGPEKTSFFWGNMQQIFKADPGELHGQWVKQYGHTLAYTGILGRRRLMTLDPKALSYVLNHSTQWQKPEEVRNSLAELLGKGVLFEEGEVHKRQRRIMNPSFAISHLRELTSIFHEKSQQLRNIWQKKLTEEGGAITTDVVSWLGQATLDIIGLAGFDYEFNALNAEGQNNELNLAFKTVTRQGQRFSMFQIAQAFFPLLKLIPTKQSRSIANATAVMDRLGRQLINKKKQAILAEAAARGKSEAGVGKNLVTTRDLLSRLMVANMANDLPESQKLSDDDVLAQIPTFLLAGHETTATATTWCLYALSRGQEIQRKLREELLRLDTDNPSMDEINSLPYLDAVIKETMRLHSAVPSTVRVATQDDVIPLSKPFTDKKGHLRHEIVVKKGDRMFIPIICANQNVDVWGEDALEFKPERWLNLTDKVNDIPGVVPGILSFIAGPRSCIGYRFALVESKCLIFALVRAFEFELAVDPSQIIKKSTIVTRPIIVTEMEKGPQLPLKITPYRGA</sequence>
<feature type="binding site" description="axial binding residue" evidence="9">
    <location>
        <position position="492"/>
    </location>
    <ligand>
        <name>heme</name>
        <dbReference type="ChEBI" id="CHEBI:30413"/>
    </ligand>
    <ligandPart>
        <name>Fe</name>
        <dbReference type="ChEBI" id="CHEBI:18248"/>
    </ligandPart>
</feature>
<dbReference type="OrthoDB" id="1470350at2759"/>
<evidence type="ECO:0000256" key="9">
    <source>
        <dbReference type="PIRSR" id="PIRSR602403-1"/>
    </source>
</evidence>
<comment type="pathway">
    <text evidence="2">Secondary metabolite biosynthesis.</text>
</comment>
<evidence type="ECO:0000256" key="6">
    <source>
        <dbReference type="ARBA" id="ARBA00023002"/>
    </source>
</evidence>
<dbReference type="GO" id="GO:0004497">
    <property type="term" value="F:monooxygenase activity"/>
    <property type="evidence" value="ECO:0007669"/>
    <property type="project" value="UniProtKB-KW"/>
</dbReference>
<reference evidence="10 11" key="1">
    <citation type="submission" date="2014-06" db="EMBL/GenBank/DDBJ databases">
        <title>Evolutionary Origins and Diversification of the Mycorrhizal Mutualists.</title>
        <authorList>
            <consortium name="DOE Joint Genome Institute"/>
            <consortium name="Mycorrhizal Genomics Consortium"/>
            <person name="Kohler A."/>
            <person name="Kuo A."/>
            <person name="Nagy L.G."/>
            <person name="Floudas D."/>
            <person name="Copeland A."/>
            <person name="Barry K.W."/>
            <person name="Cichocki N."/>
            <person name="Veneault-Fourrey C."/>
            <person name="LaButti K."/>
            <person name="Lindquist E.A."/>
            <person name="Lipzen A."/>
            <person name="Lundell T."/>
            <person name="Morin E."/>
            <person name="Murat C."/>
            <person name="Riley R."/>
            <person name="Ohm R."/>
            <person name="Sun H."/>
            <person name="Tunlid A."/>
            <person name="Henrissat B."/>
            <person name="Grigoriev I.V."/>
            <person name="Hibbett D.S."/>
            <person name="Martin F."/>
        </authorList>
    </citation>
    <scope>NUCLEOTIDE SEQUENCE [LARGE SCALE GENOMIC DNA]</scope>
    <source>
        <strain evidence="10 11">SS14</strain>
    </source>
</reference>
<evidence type="ECO:0000256" key="8">
    <source>
        <dbReference type="ARBA" id="ARBA00023033"/>
    </source>
</evidence>
<dbReference type="HOGENOM" id="CLU_001570_5_11_1"/>
<evidence type="ECO:0000256" key="2">
    <source>
        <dbReference type="ARBA" id="ARBA00005179"/>
    </source>
</evidence>
<dbReference type="EMBL" id="KN837211">
    <property type="protein sequence ID" value="KIJ33556.1"/>
    <property type="molecule type" value="Genomic_DNA"/>
</dbReference>
<evidence type="ECO:0000313" key="11">
    <source>
        <dbReference type="Proteomes" id="UP000054279"/>
    </source>
</evidence>
<keyword evidence="5 9" id="KW-0479">Metal-binding</keyword>
<keyword evidence="6" id="KW-0560">Oxidoreductase</keyword>
<dbReference type="PRINTS" id="PR00465">
    <property type="entry name" value="EP450IV"/>
</dbReference>
<gene>
    <name evidence="10" type="ORF">M422DRAFT_264483</name>
</gene>
<dbReference type="PANTHER" id="PTHR24305">
    <property type="entry name" value="CYTOCHROME P450"/>
    <property type="match status" value="1"/>
</dbReference>
<dbReference type="GO" id="GO:0020037">
    <property type="term" value="F:heme binding"/>
    <property type="evidence" value="ECO:0007669"/>
    <property type="project" value="InterPro"/>
</dbReference>
<accession>A0A0C9V8C1</accession>
<dbReference type="GO" id="GO:0016705">
    <property type="term" value="F:oxidoreductase activity, acting on paired donors, with incorporation or reduction of molecular oxygen"/>
    <property type="evidence" value="ECO:0007669"/>
    <property type="project" value="InterPro"/>
</dbReference>
<dbReference type="PRINTS" id="PR00385">
    <property type="entry name" value="P450"/>
</dbReference>